<feature type="compositionally biased region" description="Basic and acidic residues" evidence="1">
    <location>
        <begin position="279"/>
        <end position="290"/>
    </location>
</feature>
<feature type="compositionally biased region" description="Basic residues" evidence="1">
    <location>
        <begin position="255"/>
        <end position="277"/>
    </location>
</feature>
<gene>
    <name evidence="3" type="ORF">MOO46_06815</name>
</gene>
<feature type="chain" id="PRO_5046564839" description="S-layer protein" evidence="2">
    <location>
        <begin position="29"/>
        <end position="490"/>
    </location>
</feature>
<evidence type="ECO:0000313" key="3">
    <source>
        <dbReference type="EMBL" id="UQS84949.1"/>
    </source>
</evidence>
<evidence type="ECO:0000256" key="1">
    <source>
        <dbReference type="SAM" id="MobiDB-lite"/>
    </source>
</evidence>
<dbReference type="RefSeq" id="WP_249510929.1">
    <property type="nucleotide sequence ID" value="NZ_CP093362.1"/>
</dbReference>
<evidence type="ECO:0000256" key="2">
    <source>
        <dbReference type="SAM" id="SignalP"/>
    </source>
</evidence>
<name>A0ABY4PGL7_9LACO</name>
<keyword evidence="4" id="KW-1185">Reference proteome</keyword>
<sequence>MNEFIKKSLYVGLAAISFGSIMSLNANAKSKANKQVVTTKNKNVKKTNQHTKKYNKTTVDYTDLKLPEDKAYVKATGIVTMFNKPGKLGNAKVVASKTVMKQLAASTSPKDVFYVYGMAKTNTGLYYAHVVTLGGKYRGWIYVGKTDFSNDLTNIDKGTGMTVTRPLQYAKMPKNKTGYRVNTDLWTTPNYSRINSKALGFNQKEYAKDTFRIESAVSNTQGWVYYYVVDEQHPKINGWAFHSYVKPANNPAKKANAKQKQPAKKTTKKQAVKKQTKQKQVDKQSSDVDQKSTSNNQPAKPSNNDNNNVNLIPTSNTNNYTLKFIDQSTAQPISQQSIAVSDLMNANGGSATLNANSVAKYLPSGYGFYQYGNAISYDGTISSGGQAIIYVAKNPTVKNVKLNLRYFDSNGNALPVNMNMNGNNSIASAQQALVNMNIMQGTILTTSQVEQVLTNYGLSIVPTDNGSASLAYTDAGLVKGDNLVVNVYYR</sequence>
<protein>
    <recommendedName>
        <fullName evidence="5">S-layer protein</fullName>
    </recommendedName>
</protein>
<reference evidence="3 4" key="1">
    <citation type="journal article" date="2022" name="Int. J. Syst. Evol. Microbiol.">
        <title>Apilactobacillus apisilvae sp. nov., Nicolia spurrieriana gen. nov. sp. nov., Bombilactobacillus folatiphilus sp. nov. and Bombilactobacillus thymidiniphilus sp. nov., four new lactic acid bacterial isolates from stingless bees Tetragonula carbonaria and Austroplebeia australis.</title>
        <authorList>
            <person name="Oliphant S.A."/>
            <person name="Watson-Haigh N.S."/>
            <person name="Sumby K.M."/>
            <person name="Gardner J."/>
            <person name="Groom S."/>
            <person name="Jiranek V."/>
        </authorList>
    </citation>
    <scope>NUCLEOTIDE SEQUENCE [LARGE SCALE GENOMIC DNA]</scope>
    <source>
        <strain evidence="3 4">SG5_A10</strain>
    </source>
</reference>
<evidence type="ECO:0000313" key="4">
    <source>
        <dbReference type="Proteomes" id="UP000831859"/>
    </source>
</evidence>
<feature type="region of interest" description="Disordered" evidence="1">
    <location>
        <begin position="250"/>
        <end position="313"/>
    </location>
</feature>
<dbReference type="Proteomes" id="UP000831859">
    <property type="component" value="Chromosome"/>
</dbReference>
<keyword evidence="2" id="KW-0732">Signal</keyword>
<dbReference type="EMBL" id="CP093362">
    <property type="protein sequence ID" value="UQS84949.1"/>
    <property type="molecule type" value="Genomic_DNA"/>
</dbReference>
<feature type="compositionally biased region" description="Polar residues" evidence="1">
    <location>
        <begin position="293"/>
        <end position="313"/>
    </location>
</feature>
<feature type="signal peptide" evidence="2">
    <location>
        <begin position="1"/>
        <end position="28"/>
    </location>
</feature>
<accession>A0ABY4PGL7</accession>
<organism evidence="3 4">
    <name type="scientific">Apilactobacillus apisilvae</name>
    <dbReference type="NCBI Taxonomy" id="2923364"/>
    <lineage>
        <taxon>Bacteria</taxon>
        <taxon>Bacillati</taxon>
        <taxon>Bacillota</taxon>
        <taxon>Bacilli</taxon>
        <taxon>Lactobacillales</taxon>
        <taxon>Lactobacillaceae</taxon>
        <taxon>Apilactobacillus</taxon>
    </lineage>
</organism>
<proteinExistence type="predicted"/>
<evidence type="ECO:0008006" key="5">
    <source>
        <dbReference type="Google" id="ProtNLM"/>
    </source>
</evidence>